<feature type="compositionally biased region" description="Basic and acidic residues" evidence="1">
    <location>
        <begin position="326"/>
        <end position="347"/>
    </location>
</feature>
<sequence>MARSASMRQRLGGLGSKARKMMAVCMGGVLLLSTGNTAAEYLREGLQQRILEEVHTADENPHLAIDGRTAKCEFKNSSASGGSTGSLTLSQNDLTAALECVGESVASIPTELTNKVCQPKQDATTRVSECTFNGTASEGTAVALKDILGVTADVQWTEEQSSAKGVGKRRWTLELKEDDLPLTPKSFLVGCLRQKSNRSGGDAKACKLTVNVEARASSVGGDNVVTCAYGKDSNHQPLKVDMSPEKNTLTIKCGSEGSLIPTSYATEYCDPHGEEGKCTQKNFKDIFPMFAESWWNKEDEKGTATLTIPETDFPESEQQFRVDCVHDTKKPERSKPAPEAGKAEDSTTTHTTSKCSVIVTVKSGSFASASGQLVATLASAVALTGLLVGSL</sequence>
<dbReference type="GO" id="GO:0016020">
    <property type="term" value="C:membrane"/>
    <property type="evidence" value="ECO:0007669"/>
    <property type="project" value="InterPro"/>
</dbReference>
<keyword evidence="5" id="KW-1185">Reference proteome</keyword>
<dbReference type="InterPro" id="IPR028352">
    <property type="entry name" value="Surface_antig_SAG1"/>
</dbReference>
<dbReference type="EMBL" id="LN714500">
    <property type="protein sequence ID" value="CEL76637.1"/>
    <property type="molecule type" value="Genomic_DNA"/>
</dbReference>
<feature type="domain" description="SRS" evidence="2">
    <location>
        <begin position="223"/>
        <end position="361"/>
    </location>
</feature>
<name>V4ZJH8_TOXGV</name>
<dbReference type="AlphaFoldDB" id="V4ZJH8"/>
<dbReference type="Proteomes" id="UP000002226">
    <property type="component" value="Unassembled WGS sequence"/>
</dbReference>
<evidence type="ECO:0000256" key="1">
    <source>
        <dbReference type="SAM" id="MobiDB-lite"/>
    </source>
</evidence>
<dbReference type="InterPro" id="IPR007226">
    <property type="entry name" value="SRS_dom"/>
</dbReference>
<reference evidence="4" key="1">
    <citation type="submission" date="2007-03" db="EMBL/GenBank/DDBJ databases">
        <authorList>
            <person name="Paulsen I."/>
        </authorList>
    </citation>
    <scope>NUCLEOTIDE SEQUENCE</scope>
    <source>
        <strain evidence="4">VEG</strain>
    </source>
</reference>
<dbReference type="EMBL" id="AAYL02000133">
    <property type="protein sequence ID" value="ESS32457.1"/>
    <property type="molecule type" value="Genomic_DNA"/>
</dbReference>
<dbReference type="OrthoDB" id="330519at2759"/>
<gene>
    <name evidence="3" type="ORF">BN1205_065640</name>
    <name evidence="4" type="ORF">TGVEG_440660</name>
</gene>
<feature type="domain" description="SRS" evidence="2">
    <location>
        <begin position="69"/>
        <end position="212"/>
    </location>
</feature>
<dbReference type="VEuPathDB" id="ToxoDB:TGVEG_440660"/>
<feature type="region of interest" description="Disordered" evidence="1">
    <location>
        <begin position="326"/>
        <end position="349"/>
    </location>
</feature>
<evidence type="ECO:0000313" key="3">
    <source>
        <dbReference type="EMBL" id="CEL76637.1"/>
    </source>
</evidence>
<dbReference type="SUPFAM" id="SSF74877">
    <property type="entry name" value="Major surface antigen p30, SAG1"/>
    <property type="match status" value="2"/>
</dbReference>
<dbReference type="InterPro" id="IPR036755">
    <property type="entry name" value="SRS_dom_sf"/>
</dbReference>
<accession>V4ZJH8</accession>
<dbReference type="Pfam" id="PF04092">
    <property type="entry name" value="SAG"/>
    <property type="match status" value="2"/>
</dbReference>
<protein>
    <submittedName>
        <fullName evidence="4">SAG-related sequence protein SRS40D</fullName>
    </submittedName>
    <submittedName>
        <fullName evidence="3">SRS domain-containing protein</fullName>
    </submittedName>
</protein>
<evidence type="ECO:0000259" key="2">
    <source>
        <dbReference type="Pfam" id="PF04092"/>
    </source>
</evidence>
<evidence type="ECO:0000313" key="5">
    <source>
        <dbReference type="Proteomes" id="UP000002226"/>
    </source>
</evidence>
<reference evidence="3" key="4">
    <citation type="journal article" date="2015" name="PLoS ONE">
        <title>Comprehensive Evaluation of Toxoplasma gondii VEG and Neospora caninum LIV Genomes with Tachyzoite Stage Transcriptome and Proteome Defines Novel Transcript Features.</title>
        <authorList>
            <person name="Ramaprasad A."/>
            <person name="Mourier T."/>
            <person name="Naeem R."/>
            <person name="Malas T.B."/>
            <person name="Moussa E."/>
            <person name="Panigrahi A."/>
            <person name="Vermont S.J."/>
            <person name="Otto T.D."/>
            <person name="Wastling J."/>
            <person name="Pain A."/>
        </authorList>
    </citation>
    <scope>NUCLEOTIDE SEQUENCE</scope>
    <source>
        <strain evidence="3">VEG</strain>
    </source>
</reference>
<organism evidence="4 5">
    <name type="scientific">Toxoplasma gondii (strain ATCC 50861 / VEG)</name>
    <dbReference type="NCBI Taxonomy" id="432359"/>
    <lineage>
        <taxon>Eukaryota</taxon>
        <taxon>Sar</taxon>
        <taxon>Alveolata</taxon>
        <taxon>Apicomplexa</taxon>
        <taxon>Conoidasida</taxon>
        <taxon>Coccidia</taxon>
        <taxon>Eucoccidiorida</taxon>
        <taxon>Eimeriorina</taxon>
        <taxon>Sarcocystidae</taxon>
        <taxon>Toxoplasma</taxon>
    </lineage>
</organism>
<accession>A0A0F7V5V1</accession>
<reference evidence="4" key="3">
    <citation type="submission" date="2013-08" db="EMBL/GenBank/DDBJ databases">
        <authorList>
            <person name="Sibley D."/>
            <person name="Venepally P."/>
            <person name="Karamycheva S."/>
            <person name="Hadjithomas M."/>
            <person name="Khan A."/>
            <person name="Brunk B."/>
            <person name="Roos D."/>
            <person name="Caler E."/>
            <person name="Lorenzi H."/>
        </authorList>
    </citation>
    <scope>NUCLEOTIDE SEQUENCE</scope>
    <source>
        <strain evidence="4">VEG</strain>
    </source>
</reference>
<dbReference type="OMA" id="GRTAKCE"/>
<dbReference type="PRINTS" id="PR01801">
    <property type="entry name" value="SURFCEANTIGN"/>
</dbReference>
<proteinExistence type="predicted"/>
<reference evidence="5" key="2">
    <citation type="submission" date="2008-03" db="EMBL/GenBank/DDBJ databases">
        <title>Annotation of Toxoplasma gondii VEG.</title>
        <authorList>
            <person name="Lorenzi H."/>
            <person name="Inman J."/>
            <person name="Amedeo P."/>
            <person name="Brunk B."/>
            <person name="Roos D."/>
            <person name="Caler E."/>
        </authorList>
    </citation>
    <scope>NUCLEOTIDE SEQUENCE [LARGE SCALE GENOMIC DNA]</scope>
    <source>
        <strain evidence="5">ATCC 50861 / VEG</strain>
    </source>
</reference>
<evidence type="ECO:0000313" key="4">
    <source>
        <dbReference type="EMBL" id="ESS32457.1"/>
    </source>
</evidence>
<dbReference type="Gene3D" id="2.60.40.1320">
    <property type="entry name" value="SRS domain"/>
    <property type="match status" value="2"/>
</dbReference>